<sequence>MSSITRGPKFKLSRRLGLNVCGHPKAMDRAGRGTARSDKKLSPYGQQLLEKQRLRAYYGVGEKQMRIYVRKAQKAQGPTGTALVTTLECRLDNLVYRMGLANSIRQARQMVGHGHIHVNGKKVNIPSFIVSVGDEISLREKYRTNELFKANFEAAALNEHSYITKNQDNFSAVLTRMPEREEVPIEINDALVVEFYSKSSL</sequence>
<evidence type="ECO:0000313" key="12">
    <source>
        <dbReference type="EMBL" id="PSJ30944.1"/>
    </source>
</evidence>
<keyword evidence="2 7" id="KW-0699">rRNA-binding</keyword>
<reference evidence="12" key="1">
    <citation type="thesis" date="2015" institute="Rutgers" country="The State University of New Jersey, 14 College Farm Rd., New Brunswick, NJ, USA">
        <title>Ammonia toxicity in bacteria and its implications for treatment of and resource recovery from highly nitrogenous organic wastes.</title>
        <authorList>
            <person name="Luther A.K."/>
        </authorList>
    </citation>
    <scope>NUCLEOTIDE SEQUENCE</scope>
    <source>
        <strain evidence="12">RT-10B</strain>
    </source>
</reference>
<dbReference type="Gene3D" id="3.10.290.10">
    <property type="entry name" value="RNA-binding S4 domain"/>
    <property type="match status" value="1"/>
</dbReference>
<dbReference type="NCBIfam" id="TIGR01017">
    <property type="entry name" value="rpsD_bact"/>
    <property type="match status" value="1"/>
</dbReference>
<evidence type="ECO:0000256" key="8">
    <source>
        <dbReference type="RuleBase" id="RU003699"/>
    </source>
</evidence>
<dbReference type="SMART" id="SM01390">
    <property type="entry name" value="Ribosomal_S4"/>
    <property type="match status" value="1"/>
</dbReference>
<accession>A0A2P7PZ08</accession>
<evidence type="ECO:0000256" key="1">
    <source>
        <dbReference type="ARBA" id="ARBA00007465"/>
    </source>
</evidence>
<dbReference type="InterPro" id="IPR022801">
    <property type="entry name" value="Ribosomal_uS4"/>
</dbReference>
<keyword evidence="13" id="KW-1185">Reference proteome</keyword>
<dbReference type="Pfam" id="PF00163">
    <property type="entry name" value="Ribosomal_S4"/>
    <property type="match status" value="1"/>
</dbReference>
<evidence type="ECO:0000313" key="13">
    <source>
        <dbReference type="Proteomes" id="UP000241434"/>
    </source>
</evidence>
<organism evidence="12 13">
    <name type="scientific">Peptostreptococcus russellii</name>
    <dbReference type="NCBI Taxonomy" id="215200"/>
    <lineage>
        <taxon>Bacteria</taxon>
        <taxon>Bacillati</taxon>
        <taxon>Bacillota</taxon>
        <taxon>Clostridia</taxon>
        <taxon>Peptostreptococcales</taxon>
        <taxon>Peptostreptococcaceae</taxon>
        <taxon>Peptostreptococcus</taxon>
    </lineage>
</organism>
<feature type="compositionally biased region" description="Basic and acidic residues" evidence="9">
    <location>
        <begin position="25"/>
        <end position="41"/>
    </location>
</feature>
<dbReference type="EMBL" id="JYGE01000007">
    <property type="protein sequence ID" value="PSJ30944.1"/>
    <property type="molecule type" value="Genomic_DNA"/>
</dbReference>
<comment type="subunit">
    <text evidence="7">Part of the 30S ribosomal subunit. Contacts protein S5. The interaction surface between S4 and S5 is involved in control of translational fidelity.</text>
</comment>
<dbReference type="FunFam" id="3.10.290.10:FF:000001">
    <property type="entry name" value="30S ribosomal protein S4"/>
    <property type="match status" value="1"/>
</dbReference>
<comment type="function">
    <text evidence="7">One of the primary rRNA binding proteins, it binds directly to 16S rRNA where it nucleates assembly of the body of the 30S subunit.</text>
</comment>
<evidence type="ECO:0000256" key="7">
    <source>
        <dbReference type="HAMAP-Rule" id="MF_01306"/>
    </source>
</evidence>
<dbReference type="PANTHER" id="PTHR11831:SF4">
    <property type="entry name" value="SMALL RIBOSOMAL SUBUNIT PROTEIN US4M"/>
    <property type="match status" value="1"/>
</dbReference>
<gene>
    <name evidence="7" type="primary">rpsD</name>
    <name evidence="12" type="ORF">UF10_08805</name>
</gene>
<dbReference type="Gene3D" id="1.10.1050.10">
    <property type="entry name" value="Ribosomal Protein S4 Delta 41, Chain A, domain 1"/>
    <property type="match status" value="1"/>
</dbReference>
<protein>
    <recommendedName>
        <fullName evidence="6 7">Small ribosomal subunit protein uS4</fullName>
    </recommendedName>
</protein>
<dbReference type="HAMAP" id="MF_01306_B">
    <property type="entry name" value="Ribosomal_uS4_B"/>
    <property type="match status" value="1"/>
</dbReference>
<evidence type="ECO:0000259" key="10">
    <source>
        <dbReference type="SMART" id="SM00363"/>
    </source>
</evidence>
<evidence type="ECO:0000256" key="9">
    <source>
        <dbReference type="SAM" id="MobiDB-lite"/>
    </source>
</evidence>
<keyword evidence="4 7" id="KW-0689">Ribosomal protein</keyword>
<comment type="function">
    <text evidence="7">With S5 and S12 plays an important role in translational accuracy.</text>
</comment>
<dbReference type="RefSeq" id="WP_106777438.1">
    <property type="nucleotide sequence ID" value="NZ_JBGGGQ010000003.1"/>
</dbReference>
<evidence type="ECO:0000256" key="3">
    <source>
        <dbReference type="ARBA" id="ARBA00022884"/>
    </source>
</evidence>
<dbReference type="PROSITE" id="PS00632">
    <property type="entry name" value="RIBOSOMAL_S4"/>
    <property type="match status" value="1"/>
</dbReference>
<dbReference type="InterPro" id="IPR002942">
    <property type="entry name" value="S4_RNA-bd"/>
</dbReference>
<keyword evidence="3 7" id="KW-0694">RNA-binding</keyword>
<evidence type="ECO:0000256" key="5">
    <source>
        <dbReference type="ARBA" id="ARBA00023274"/>
    </source>
</evidence>
<comment type="caution">
    <text evidence="12">The sequence shown here is derived from an EMBL/GenBank/DDBJ whole genome shotgun (WGS) entry which is preliminary data.</text>
</comment>
<comment type="similarity">
    <text evidence="1 7 8">Belongs to the universal ribosomal protein uS4 family.</text>
</comment>
<feature type="domain" description="Small ribosomal subunit protein uS4 N-terminal" evidence="11">
    <location>
        <begin position="4"/>
        <end position="88"/>
    </location>
</feature>
<evidence type="ECO:0000256" key="6">
    <source>
        <dbReference type="ARBA" id="ARBA00035254"/>
    </source>
</evidence>
<dbReference type="GO" id="GO:0003735">
    <property type="term" value="F:structural constituent of ribosome"/>
    <property type="evidence" value="ECO:0007669"/>
    <property type="project" value="InterPro"/>
</dbReference>
<dbReference type="SUPFAM" id="SSF55174">
    <property type="entry name" value="Alpha-L RNA-binding motif"/>
    <property type="match status" value="1"/>
</dbReference>
<feature type="domain" description="RNA-binding S4" evidence="10">
    <location>
        <begin position="89"/>
        <end position="153"/>
    </location>
</feature>
<dbReference type="SMART" id="SM00363">
    <property type="entry name" value="S4"/>
    <property type="match status" value="1"/>
</dbReference>
<dbReference type="AlphaFoldDB" id="A0A2P7PZ08"/>
<keyword evidence="5 7" id="KW-0687">Ribonucleoprotein</keyword>
<dbReference type="GO" id="GO:0019843">
    <property type="term" value="F:rRNA binding"/>
    <property type="evidence" value="ECO:0007669"/>
    <property type="project" value="UniProtKB-UniRule"/>
</dbReference>
<feature type="region of interest" description="Disordered" evidence="9">
    <location>
        <begin position="23"/>
        <end position="42"/>
    </location>
</feature>
<dbReference type="CDD" id="cd00165">
    <property type="entry name" value="S4"/>
    <property type="match status" value="1"/>
</dbReference>
<dbReference type="InterPro" id="IPR005709">
    <property type="entry name" value="Ribosomal_uS4_bac-type"/>
</dbReference>
<dbReference type="Pfam" id="PF01479">
    <property type="entry name" value="S4"/>
    <property type="match status" value="1"/>
</dbReference>
<evidence type="ECO:0000259" key="11">
    <source>
        <dbReference type="SMART" id="SM01390"/>
    </source>
</evidence>
<dbReference type="NCBIfam" id="NF003717">
    <property type="entry name" value="PRK05327.1"/>
    <property type="match status" value="1"/>
</dbReference>
<dbReference type="PANTHER" id="PTHR11831">
    <property type="entry name" value="30S 40S RIBOSOMAL PROTEIN"/>
    <property type="match status" value="1"/>
</dbReference>
<name>A0A2P7PZ08_9FIRM</name>
<dbReference type="InterPro" id="IPR036986">
    <property type="entry name" value="S4_RNA-bd_sf"/>
</dbReference>
<dbReference type="GO" id="GO:0006412">
    <property type="term" value="P:translation"/>
    <property type="evidence" value="ECO:0007669"/>
    <property type="project" value="UniProtKB-UniRule"/>
</dbReference>
<dbReference type="OrthoDB" id="9803672at2"/>
<dbReference type="PROSITE" id="PS50889">
    <property type="entry name" value="S4"/>
    <property type="match status" value="1"/>
</dbReference>
<evidence type="ECO:0000256" key="4">
    <source>
        <dbReference type="ARBA" id="ARBA00022980"/>
    </source>
</evidence>
<evidence type="ECO:0000256" key="2">
    <source>
        <dbReference type="ARBA" id="ARBA00022730"/>
    </source>
</evidence>
<dbReference type="InterPro" id="IPR001912">
    <property type="entry name" value="Ribosomal_uS4_N"/>
</dbReference>
<dbReference type="GO" id="GO:0015935">
    <property type="term" value="C:small ribosomal subunit"/>
    <property type="evidence" value="ECO:0007669"/>
    <property type="project" value="InterPro"/>
</dbReference>
<proteinExistence type="inferred from homology"/>
<dbReference type="GO" id="GO:0042274">
    <property type="term" value="P:ribosomal small subunit biogenesis"/>
    <property type="evidence" value="ECO:0007669"/>
    <property type="project" value="TreeGrafter"/>
</dbReference>
<dbReference type="InterPro" id="IPR018079">
    <property type="entry name" value="Ribosomal_uS4_CS"/>
</dbReference>
<dbReference type="Proteomes" id="UP000241434">
    <property type="component" value="Unassembled WGS sequence"/>
</dbReference>